<sequence length="173" mass="19538">MASQDARLSKFEADFKQQQSEMTNKIDTVLKAITDRIAGTLPSDTVKNPKLGTRPVSQQSDPHDRTKENKEEERGSPENHPDSPTPPDPSVSFITEKVLKFNSLFESLGLVPPSPNAELVCTKEDDGDVMFIEIIPKDDSSHKEEPEAGVQVVEYFDTFLTRNELVYHNYPWF</sequence>
<accession>A0ABQ5BN20</accession>
<feature type="compositionally biased region" description="Basic and acidic residues" evidence="1">
    <location>
        <begin position="61"/>
        <end position="81"/>
    </location>
</feature>
<keyword evidence="3" id="KW-1185">Reference proteome</keyword>
<organism evidence="2 3">
    <name type="scientific">Tanacetum coccineum</name>
    <dbReference type="NCBI Taxonomy" id="301880"/>
    <lineage>
        <taxon>Eukaryota</taxon>
        <taxon>Viridiplantae</taxon>
        <taxon>Streptophyta</taxon>
        <taxon>Embryophyta</taxon>
        <taxon>Tracheophyta</taxon>
        <taxon>Spermatophyta</taxon>
        <taxon>Magnoliopsida</taxon>
        <taxon>eudicotyledons</taxon>
        <taxon>Gunneridae</taxon>
        <taxon>Pentapetalae</taxon>
        <taxon>asterids</taxon>
        <taxon>campanulids</taxon>
        <taxon>Asterales</taxon>
        <taxon>Asteraceae</taxon>
        <taxon>Asteroideae</taxon>
        <taxon>Anthemideae</taxon>
        <taxon>Anthemidinae</taxon>
        <taxon>Tanacetum</taxon>
    </lineage>
</organism>
<reference evidence="2" key="2">
    <citation type="submission" date="2022-01" db="EMBL/GenBank/DDBJ databases">
        <authorList>
            <person name="Yamashiro T."/>
            <person name="Shiraishi A."/>
            <person name="Satake H."/>
            <person name="Nakayama K."/>
        </authorList>
    </citation>
    <scope>NUCLEOTIDE SEQUENCE</scope>
</reference>
<evidence type="ECO:0000256" key="1">
    <source>
        <dbReference type="SAM" id="MobiDB-lite"/>
    </source>
</evidence>
<name>A0ABQ5BN20_9ASTR</name>
<proteinExistence type="predicted"/>
<feature type="region of interest" description="Disordered" evidence="1">
    <location>
        <begin position="37"/>
        <end position="91"/>
    </location>
</feature>
<dbReference type="EMBL" id="BQNB010013459">
    <property type="protein sequence ID" value="GJT16240.1"/>
    <property type="molecule type" value="Genomic_DNA"/>
</dbReference>
<reference evidence="2" key="1">
    <citation type="journal article" date="2022" name="Int. J. Mol. Sci.">
        <title>Draft Genome of Tanacetum Coccineum: Genomic Comparison of Closely Related Tanacetum-Family Plants.</title>
        <authorList>
            <person name="Yamashiro T."/>
            <person name="Shiraishi A."/>
            <person name="Nakayama K."/>
            <person name="Satake H."/>
        </authorList>
    </citation>
    <scope>NUCLEOTIDE SEQUENCE</scope>
</reference>
<evidence type="ECO:0000313" key="3">
    <source>
        <dbReference type="Proteomes" id="UP001151760"/>
    </source>
</evidence>
<comment type="caution">
    <text evidence="2">The sequence shown here is derived from an EMBL/GenBank/DDBJ whole genome shotgun (WGS) entry which is preliminary data.</text>
</comment>
<evidence type="ECO:0000313" key="2">
    <source>
        <dbReference type="EMBL" id="GJT16240.1"/>
    </source>
</evidence>
<protein>
    <submittedName>
        <fullName evidence="2">Uncharacterized protein</fullName>
    </submittedName>
</protein>
<gene>
    <name evidence="2" type="ORF">Tco_0874946</name>
</gene>
<dbReference type="Proteomes" id="UP001151760">
    <property type="component" value="Unassembled WGS sequence"/>
</dbReference>